<name>A0A426XE22_ENSVE</name>
<dbReference type="EMBL" id="AMZH03021960">
    <property type="protein sequence ID" value="RRT37724.1"/>
    <property type="molecule type" value="Genomic_DNA"/>
</dbReference>
<reference evidence="1 2" key="1">
    <citation type="journal article" date="2014" name="Agronomy (Basel)">
        <title>A Draft Genome Sequence for Ensete ventricosum, the Drought-Tolerant Tree Against Hunger.</title>
        <authorList>
            <person name="Harrison J."/>
            <person name="Moore K.A."/>
            <person name="Paszkiewicz K."/>
            <person name="Jones T."/>
            <person name="Grant M."/>
            <person name="Ambacheew D."/>
            <person name="Muzemil S."/>
            <person name="Studholme D.J."/>
        </authorList>
    </citation>
    <scope>NUCLEOTIDE SEQUENCE [LARGE SCALE GENOMIC DNA]</scope>
</reference>
<evidence type="ECO:0000313" key="2">
    <source>
        <dbReference type="Proteomes" id="UP000287651"/>
    </source>
</evidence>
<gene>
    <name evidence="1" type="ORF">B296_00036815</name>
</gene>
<comment type="caution">
    <text evidence="1">The sequence shown here is derived from an EMBL/GenBank/DDBJ whole genome shotgun (WGS) entry which is preliminary data.</text>
</comment>
<dbReference type="AlphaFoldDB" id="A0A426XE22"/>
<proteinExistence type="predicted"/>
<protein>
    <submittedName>
        <fullName evidence="1">Uncharacterized protein</fullName>
    </submittedName>
</protein>
<dbReference type="Proteomes" id="UP000287651">
    <property type="component" value="Unassembled WGS sequence"/>
</dbReference>
<sequence>MGRHPIRRQQPRCGLFFPSSSLFFAESPHLTKHVCGCRYMVHALPFRHPLGSRFGDGFRGGEREHPGLDSAATASGLPHLLIGRSHSGRRPTRLANEISCIKVAPQGVSGVRWLSLSTSIKRSSDIQV</sequence>
<organism evidence="1 2">
    <name type="scientific">Ensete ventricosum</name>
    <name type="common">Abyssinian banana</name>
    <name type="synonym">Musa ensete</name>
    <dbReference type="NCBI Taxonomy" id="4639"/>
    <lineage>
        <taxon>Eukaryota</taxon>
        <taxon>Viridiplantae</taxon>
        <taxon>Streptophyta</taxon>
        <taxon>Embryophyta</taxon>
        <taxon>Tracheophyta</taxon>
        <taxon>Spermatophyta</taxon>
        <taxon>Magnoliopsida</taxon>
        <taxon>Liliopsida</taxon>
        <taxon>Zingiberales</taxon>
        <taxon>Musaceae</taxon>
        <taxon>Ensete</taxon>
    </lineage>
</organism>
<evidence type="ECO:0000313" key="1">
    <source>
        <dbReference type="EMBL" id="RRT37724.1"/>
    </source>
</evidence>
<accession>A0A426XE22</accession>